<dbReference type="AlphaFoldDB" id="A0A4U1HDG9"/>
<gene>
    <name evidence="2" type="primary">tssJ</name>
    <name evidence="2" type="ORF">FAZ69_31320</name>
</gene>
<accession>A0A4U1HDG9</accession>
<dbReference type="PROSITE" id="PS51257">
    <property type="entry name" value="PROKAR_LIPOPROTEIN"/>
    <property type="match status" value="1"/>
</dbReference>
<evidence type="ECO:0000313" key="3">
    <source>
        <dbReference type="Proteomes" id="UP000305539"/>
    </source>
</evidence>
<dbReference type="Pfam" id="PF12790">
    <property type="entry name" value="T6SS-SciN"/>
    <property type="match status" value="1"/>
</dbReference>
<dbReference type="Gene3D" id="2.60.40.4150">
    <property type="entry name" value="Type VI secretion system, lipoprotein SciN"/>
    <property type="match status" value="1"/>
</dbReference>
<evidence type="ECO:0000313" key="2">
    <source>
        <dbReference type="EMBL" id="TKC78931.1"/>
    </source>
</evidence>
<evidence type="ECO:0000256" key="1">
    <source>
        <dbReference type="SAM" id="SignalP"/>
    </source>
</evidence>
<dbReference type="PANTHER" id="PTHR37625">
    <property type="entry name" value="OUTER MEMBRANE LIPOPROTEIN-RELATED"/>
    <property type="match status" value="1"/>
</dbReference>
<sequence length="177" mass="19316">MRMTSVVAAIASGLVLSACGAWQSVSDGTASAYHAVFHKQVKVLDVDLNARASLNPDEAQRPTSVVVRVYQLKDRKTFDSASYDDLLKNDRVLLAQDLLDMKGVRVTPGGAVSVTQPIQADARYVAVVAFFRDPVQDKPWRRVIEKKALSADDPLKLELVANELVLPSDVARERPGS</sequence>
<dbReference type="Proteomes" id="UP000305539">
    <property type="component" value="Unassembled WGS sequence"/>
</dbReference>
<feature type="chain" id="PRO_5020870140" evidence="1">
    <location>
        <begin position="24"/>
        <end position="177"/>
    </location>
</feature>
<dbReference type="InterPro" id="IPR038706">
    <property type="entry name" value="Type_VI_SciN-like_sf"/>
</dbReference>
<dbReference type="InterPro" id="IPR017734">
    <property type="entry name" value="T6SS_SciN"/>
</dbReference>
<comment type="caution">
    <text evidence="2">The sequence shown here is derived from an EMBL/GenBank/DDBJ whole genome shotgun (WGS) entry which is preliminary data.</text>
</comment>
<dbReference type="NCBIfam" id="TIGR03352">
    <property type="entry name" value="VI_chp_3"/>
    <property type="match status" value="1"/>
</dbReference>
<reference evidence="2 3" key="1">
    <citation type="submission" date="2019-04" db="EMBL/GenBank/DDBJ databases">
        <title>Trinickia sp. 7GSK02, isolated from subtropical forest soil.</title>
        <authorList>
            <person name="Gao Z.-H."/>
            <person name="Qiu L.-H."/>
        </authorList>
    </citation>
    <scope>NUCLEOTIDE SEQUENCE [LARGE SCALE GENOMIC DNA]</scope>
    <source>
        <strain evidence="2 3">7GSK02</strain>
    </source>
</reference>
<protein>
    <submittedName>
        <fullName evidence="2">Type VI secretion system lipoprotein TssJ</fullName>
    </submittedName>
</protein>
<keyword evidence="3" id="KW-1185">Reference proteome</keyword>
<dbReference type="EMBL" id="SWJE01000026">
    <property type="protein sequence ID" value="TKC78931.1"/>
    <property type="molecule type" value="Genomic_DNA"/>
</dbReference>
<organism evidence="2 3">
    <name type="scientific">Trinickia terrae</name>
    <dbReference type="NCBI Taxonomy" id="2571161"/>
    <lineage>
        <taxon>Bacteria</taxon>
        <taxon>Pseudomonadati</taxon>
        <taxon>Pseudomonadota</taxon>
        <taxon>Betaproteobacteria</taxon>
        <taxon>Burkholderiales</taxon>
        <taxon>Burkholderiaceae</taxon>
        <taxon>Trinickia</taxon>
    </lineage>
</organism>
<feature type="signal peptide" evidence="1">
    <location>
        <begin position="1"/>
        <end position="23"/>
    </location>
</feature>
<name>A0A4U1HDG9_9BURK</name>
<keyword evidence="1" id="KW-0732">Signal</keyword>
<keyword evidence="2" id="KW-0449">Lipoprotein</keyword>
<proteinExistence type="predicted"/>
<dbReference type="OrthoDB" id="7021080at2"/>
<dbReference type="RefSeq" id="WP_136899071.1">
    <property type="nucleotide sequence ID" value="NZ_SWJE01000026.1"/>
</dbReference>
<dbReference type="PANTHER" id="PTHR37625:SF4">
    <property type="entry name" value="OUTER MEMBRANE LIPOPROTEIN"/>
    <property type="match status" value="1"/>
</dbReference>